<dbReference type="PANTHER" id="PTHR31100">
    <property type="entry name" value="AT-HOOK MOTIF NUCLEAR-LOCALIZED PROTEIN 15"/>
    <property type="match status" value="1"/>
</dbReference>
<keyword evidence="1" id="KW-0805">Transcription regulation</keyword>
<dbReference type="Pfam" id="PF03479">
    <property type="entry name" value="PCC"/>
    <property type="match status" value="1"/>
</dbReference>
<keyword evidence="2" id="KW-0238">DNA-binding</keyword>
<evidence type="ECO:0000256" key="4">
    <source>
        <dbReference type="ARBA" id="ARBA00023242"/>
    </source>
</evidence>
<organism evidence="7 8">
    <name type="scientific">Manihot esculenta</name>
    <name type="common">Cassava</name>
    <name type="synonym">Jatropha manihot</name>
    <dbReference type="NCBI Taxonomy" id="3983"/>
    <lineage>
        <taxon>Eukaryota</taxon>
        <taxon>Viridiplantae</taxon>
        <taxon>Streptophyta</taxon>
        <taxon>Embryophyta</taxon>
        <taxon>Tracheophyta</taxon>
        <taxon>Spermatophyta</taxon>
        <taxon>Magnoliopsida</taxon>
        <taxon>eudicotyledons</taxon>
        <taxon>Gunneridae</taxon>
        <taxon>Pentapetalae</taxon>
        <taxon>rosids</taxon>
        <taxon>fabids</taxon>
        <taxon>Malpighiales</taxon>
        <taxon>Euphorbiaceae</taxon>
        <taxon>Crotonoideae</taxon>
        <taxon>Manihoteae</taxon>
        <taxon>Manihot</taxon>
    </lineage>
</organism>
<dbReference type="OMA" id="PMAFYGE"/>
<evidence type="ECO:0000256" key="2">
    <source>
        <dbReference type="ARBA" id="ARBA00023125"/>
    </source>
</evidence>
<evidence type="ECO:0000256" key="3">
    <source>
        <dbReference type="ARBA" id="ARBA00023163"/>
    </source>
</evidence>
<dbReference type="InterPro" id="IPR005175">
    <property type="entry name" value="PPC_dom"/>
</dbReference>
<proteinExistence type="predicted"/>
<evidence type="ECO:0000256" key="5">
    <source>
        <dbReference type="SAM" id="MobiDB-lite"/>
    </source>
</evidence>
<dbReference type="Gramene" id="Manes.02G139600.1.v8.1">
    <property type="protein sequence ID" value="Manes.02G139600.1.v8.1.CDS.1"/>
    <property type="gene ID" value="Manes.02G139600.v8.1"/>
</dbReference>
<dbReference type="PANTHER" id="PTHR31100:SF63">
    <property type="entry name" value="AT-HOOK MOTIF NUCLEAR-LOCALIZED PROTEIN"/>
    <property type="match status" value="1"/>
</dbReference>
<feature type="compositionally biased region" description="Polar residues" evidence="5">
    <location>
        <begin position="7"/>
        <end position="26"/>
    </location>
</feature>
<dbReference type="Proteomes" id="UP000091857">
    <property type="component" value="Chromosome 2"/>
</dbReference>
<dbReference type="InterPro" id="IPR014476">
    <property type="entry name" value="AHL15-29"/>
</dbReference>
<dbReference type="GO" id="GO:0003700">
    <property type="term" value="F:DNA-binding transcription factor activity"/>
    <property type="evidence" value="ECO:0000318"/>
    <property type="project" value="GO_Central"/>
</dbReference>
<accession>A0A2C9WDP9</accession>
<evidence type="ECO:0000313" key="8">
    <source>
        <dbReference type="Proteomes" id="UP000091857"/>
    </source>
</evidence>
<dbReference type="AlphaFoldDB" id="A0A2C9WDP9"/>
<dbReference type="GO" id="GO:0003680">
    <property type="term" value="F:minor groove of adenine-thymine-rich DNA binding"/>
    <property type="evidence" value="ECO:0000318"/>
    <property type="project" value="GO_Central"/>
</dbReference>
<name>A0A2C9WDP9_MANES</name>
<dbReference type="GO" id="GO:0005634">
    <property type="term" value="C:nucleus"/>
    <property type="evidence" value="ECO:0000318"/>
    <property type="project" value="GO_Central"/>
</dbReference>
<keyword evidence="4" id="KW-0539">Nucleus</keyword>
<comment type="caution">
    <text evidence="7">The sequence shown here is derived from an EMBL/GenBank/DDBJ whole genome shotgun (WGS) entry which is preliminary data.</text>
</comment>
<protein>
    <recommendedName>
        <fullName evidence="6">PPC domain-containing protein</fullName>
    </recommendedName>
</protein>
<evidence type="ECO:0000259" key="6">
    <source>
        <dbReference type="PROSITE" id="PS51742"/>
    </source>
</evidence>
<sequence>MADNVCDKTNTPSRELSHTSDGSYPDQSLLKLPANSSSSSPKPRSLDKPSPDDRIQSAKEVQRKPRGRPPGSKNKPKRPSITTDESESYLKPAILEISAGSDIIEAIIGFALKNDTCITLVSATGSVSNVTFRQQTPDVPPLSLHGTFNLIGLWGSFLGSFDPKNCSSDSSSLLSPSSFGISLAGPERQVFGGIVAGKVVAASIVVVVAATFRNPTFDRLPTDHDEAVETETGVYIPATDFLTDPGMPMAFYGEDIAVPMDCQMSPDILLWDFPPRPYF</sequence>
<dbReference type="SUPFAM" id="SSF117856">
    <property type="entry name" value="AF0104/ALDC/Ptd012-like"/>
    <property type="match status" value="1"/>
</dbReference>
<evidence type="ECO:0000313" key="7">
    <source>
        <dbReference type="EMBL" id="OAY57976.1"/>
    </source>
</evidence>
<dbReference type="CDD" id="cd11378">
    <property type="entry name" value="DUF296"/>
    <property type="match status" value="1"/>
</dbReference>
<feature type="domain" description="PPC" evidence="6">
    <location>
        <begin position="87"/>
        <end position="238"/>
    </location>
</feature>
<dbReference type="OrthoDB" id="1911285at2759"/>
<reference evidence="8" key="1">
    <citation type="journal article" date="2016" name="Nat. Biotechnol.">
        <title>Sequencing wild and cultivated cassava and related species reveals extensive interspecific hybridization and genetic diversity.</title>
        <authorList>
            <person name="Bredeson J.V."/>
            <person name="Lyons J.B."/>
            <person name="Prochnik S.E."/>
            <person name="Wu G.A."/>
            <person name="Ha C.M."/>
            <person name="Edsinger-Gonzales E."/>
            <person name="Grimwood J."/>
            <person name="Schmutz J."/>
            <person name="Rabbi I.Y."/>
            <person name="Egesi C."/>
            <person name="Nauluvula P."/>
            <person name="Lebot V."/>
            <person name="Ndunguru J."/>
            <person name="Mkamilo G."/>
            <person name="Bart R.S."/>
            <person name="Setter T.L."/>
            <person name="Gleadow R.M."/>
            <person name="Kulakow P."/>
            <person name="Ferguson M.E."/>
            <person name="Rounsley S."/>
            <person name="Rokhsar D.S."/>
        </authorList>
    </citation>
    <scope>NUCLEOTIDE SEQUENCE [LARGE SCALE GENOMIC DNA]</scope>
    <source>
        <strain evidence="8">cv. AM560-2</strain>
    </source>
</reference>
<feature type="compositionally biased region" description="Low complexity" evidence="5">
    <location>
        <begin position="28"/>
        <end position="43"/>
    </location>
</feature>
<evidence type="ECO:0000256" key="1">
    <source>
        <dbReference type="ARBA" id="ARBA00023015"/>
    </source>
</evidence>
<dbReference type="Gene3D" id="3.30.1330.80">
    <property type="entry name" value="Hypothetical protein, similar to alpha- acetolactate decarboxylase, domain 2"/>
    <property type="match status" value="1"/>
</dbReference>
<dbReference type="EMBL" id="CM004388">
    <property type="protein sequence ID" value="OAY57976.1"/>
    <property type="molecule type" value="Genomic_DNA"/>
</dbReference>
<keyword evidence="8" id="KW-1185">Reference proteome</keyword>
<keyword evidence="3" id="KW-0804">Transcription</keyword>
<gene>
    <name evidence="7" type="ORF">MANES_02G139600v8</name>
</gene>
<feature type="region of interest" description="Disordered" evidence="5">
    <location>
        <begin position="1"/>
        <end position="86"/>
    </location>
</feature>
<feature type="compositionally biased region" description="Basic and acidic residues" evidence="5">
    <location>
        <begin position="44"/>
        <end position="63"/>
    </location>
</feature>
<dbReference type="PROSITE" id="PS51742">
    <property type="entry name" value="PPC"/>
    <property type="match status" value="1"/>
</dbReference>